<dbReference type="Proteomes" id="UP001358417">
    <property type="component" value="Unassembled WGS sequence"/>
</dbReference>
<sequence>MPGFQKILLVGATGTFGGLVAVALSKRRQLLSRLAVYHNTARKTDEAKKLKIAKFEALGIEIVSANGYASPEPFGGFDCVMIFSGNYGLQEQPQIIDSAIAAGVRHFYPSEYGADLLAGDNWNQRYYRYKALTRNHLEMKGKEYADLGWTYFLVGRLTEWAVISHFGIDNKHSTARIYGTESGRQSLIGVQDAIAYLVETLNDSKSEHTAESDQTDSKRRTYRISGSSPSYQEIFVAMERITGRKYAVTYLDVESALIEESDAKARGDIDGELAASHKLVQGRQGTLLPEPWDNARFPSLHTESFEDSLRAAFNSPIWRKAYGLD</sequence>
<feature type="transmembrane region" description="Helical" evidence="4">
    <location>
        <begin position="6"/>
        <end position="24"/>
    </location>
</feature>
<dbReference type="InterPro" id="IPR008030">
    <property type="entry name" value="NmrA-like"/>
</dbReference>
<evidence type="ECO:0000256" key="4">
    <source>
        <dbReference type="SAM" id="Phobius"/>
    </source>
</evidence>
<reference evidence="6 7" key="1">
    <citation type="submission" date="2023-08" db="EMBL/GenBank/DDBJ databases">
        <title>Black Yeasts Isolated from many extreme environments.</title>
        <authorList>
            <person name="Coleine C."/>
            <person name="Stajich J.E."/>
            <person name="Selbmann L."/>
        </authorList>
    </citation>
    <scope>NUCLEOTIDE SEQUENCE [LARGE SCALE GENOMIC DNA]</scope>
    <source>
        <strain evidence="6 7">CCFEE 5792</strain>
    </source>
</reference>
<keyword evidence="4" id="KW-0472">Membrane</keyword>
<organism evidence="6 7">
    <name type="scientific">Exophiala bonariae</name>
    <dbReference type="NCBI Taxonomy" id="1690606"/>
    <lineage>
        <taxon>Eukaryota</taxon>
        <taxon>Fungi</taxon>
        <taxon>Dikarya</taxon>
        <taxon>Ascomycota</taxon>
        <taxon>Pezizomycotina</taxon>
        <taxon>Eurotiomycetes</taxon>
        <taxon>Chaetothyriomycetidae</taxon>
        <taxon>Chaetothyriales</taxon>
        <taxon>Herpotrichiellaceae</taxon>
        <taxon>Exophiala</taxon>
    </lineage>
</organism>
<dbReference type="Gene3D" id="3.40.50.720">
    <property type="entry name" value="NAD(P)-binding Rossmann-like Domain"/>
    <property type="match status" value="1"/>
</dbReference>
<evidence type="ECO:0000313" key="7">
    <source>
        <dbReference type="Proteomes" id="UP001358417"/>
    </source>
</evidence>
<feature type="region of interest" description="Disordered" evidence="3">
    <location>
        <begin position="205"/>
        <end position="224"/>
    </location>
</feature>
<dbReference type="Gene3D" id="3.90.25.10">
    <property type="entry name" value="UDP-galactose 4-epimerase, domain 1"/>
    <property type="match status" value="1"/>
</dbReference>
<feature type="domain" description="NmrA-like" evidence="5">
    <location>
        <begin position="5"/>
        <end position="145"/>
    </location>
</feature>
<dbReference type="InterPro" id="IPR051609">
    <property type="entry name" value="NmrA/Isoflavone_reductase-like"/>
</dbReference>
<proteinExistence type="predicted"/>
<dbReference type="SUPFAM" id="SSF51735">
    <property type="entry name" value="NAD(P)-binding Rossmann-fold domains"/>
    <property type="match status" value="1"/>
</dbReference>
<evidence type="ECO:0000259" key="5">
    <source>
        <dbReference type="Pfam" id="PF05368"/>
    </source>
</evidence>
<keyword evidence="1" id="KW-0521">NADP</keyword>
<keyword evidence="7" id="KW-1185">Reference proteome</keyword>
<keyword evidence="2" id="KW-0560">Oxidoreductase</keyword>
<evidence type="ECO:0000256" key="2">
    <source>
        <dbReference type="ARBA" id="ARBA00023002"/>
    </source>
</evidence>
<dbReference type="GeneID" id="89977885"/>
<evidence type="ECO:0000256" key="1">
    <source>
        <dbReference type="ARBA" id="ARBA00022857"/>
    </source>
</evidence>
<name>A0AAV9NK33_9EURO</name>
<dbReference type="PANTHER" id="PTHR47706">
    <property type="entry name" value="NMRA-LIKE FAMILY PROTEIN"/>
    <property type="match status" value="1"/>
</dbReference>
<dbReference type="AlphaFoldDB" id="A0AAV9NK33"/>
<keyword evidence="4" id="KW-1133">Transmembrane helix</keyword>
<dbReference type="EMBL" id="JAVRRD010000004">
    <property type="protein sequence ID" value="KAK5059844.1"/>
    <property type="molecule type" value="Genomic_DNA"/>
</dbReference>
<gene>
    <name evidence="6" type="ORF">LTR84_009727</name>
</gene>
<dbReference type="Pfam" id="PF05368">
    <property type="entry name" value="NmrA"/>
    <property type="match status" value="1"/>
</dbReference>
<evidence type="ECO:0000256" key="3">
    <source>
        <dbReference type="SAM" id="MobiDB-lite"/>
    </source>
</evidence>
<dbReference type="RefSeq" id="XP_064709665.1">
    <property type="nucleotide sequence ID" value="XM_064853266.1"/>
</dbReference>
<dbReference type="PANTHER" id="PTHR47706:SF9">
    <property type="entry name" value="NMRA-LIKE DOMAIN-CONTAINING PROTEIN-RELATED"/>
    <property type="match status" value="1"/>
</dbReference>
<dbReference type="InterPro" id="IPR036291">
    <property type="entry name" value="NAD(P)-bd_dom_sf"/>
</dbReference>
<dbReference type="GO" id="GO:0016491">
    <property type="term" value="F:oxidoreductase activity"/>
    <property type="evidence" value="ECO:0007669"/>
    <property type="project" value="UniProtKB-KW"/>
</dbReference>
<protein>
    <recommendedName>
        <fullName evidence="5">NmrA-like domain-containing protein</fullName>
    </recommendedName>
</protein>
<evidence type="ECO:0000313" key="6">
    <source>
        <dbReference type="EMBL" id="KAK5059844.1"/>
    </source>
</evidence>
<keyword evidence="4" id="KW-0812">Transmembrane</keyword>
<comment type="caution">
    <text evidence="6">The sequence shown here is derived from an EMBL/GenBank/DDBJ whole genome shotgun (WGS) entry which is preliminary data.</text>
</comment>
<accession>A0AAV9NK33</accession>
<feature type="compositionally biased region" description="Basic and acidic residues" evidence="3">
    <location>
        <begin position="205"/>
        <end position="219"/>
    </location>
</feature>